<protein>
    <submittedName>
        <fullName evidence="2">Uncharacterized protein</fullName>
    </submittedName>
</protein>
<feature type="region of interest" description="Disordered" evidence="1">
    <location>
        <begin position="43"/>
        <end position="89"/>
    </location>
</feature>
<proteinExistence type="predicted"/>
<organism evidence="2 3">
    <name type="scientific">Petrolisthes manimaculis</name>
    <dbReference type="NCBI Taxonomy" id="1843537"/>
    <lineage>
        <taxon>Eukaryota</taxon>
        <taxon>Metazoa</taxon>
        <taxon>Ecdysozoa</taxon>
        <taxon>Arthropoda</taxon>
        <taxon>Crustacea</taxon>
        <taxon>Multicrustacea</taxon>
        <taxon>Malacostraca</taxon>
        <taxon>Eumalacostraca</taxon>
        <taxon>Eucarida</taxon>
        <taxon>Decapoda</taxon>
        <taxon>Pleocyemata</taxon>
        <taxon>Anomura</taxon>
        <taxon>Galatheoidea</taxon>
        <taxon>Porcellanidae</taxon>
        <taxon>Petrolisthes</taxon>
    </lineage>
</organism>
<keyword evidence="3" id="KW-1185">Reference proteome</keyword>
<dbReference type="EMBL" id="JAWZYT010000282">
    <property type="protein sequence ID" value="KAK4325394.1"/>
    <property type="molecule type" value="Genomic_DNA"/>
</dbReference>
<gene>
    <name evidence="2" type="ORF">Pmani_004029</name>
</gene>
<evidence type="ECO:0000313" key="2">
    <source>
        <dbReference type="EMBL" id="KAK4325394.1"/>
    </source>
</evidence>
<dbReference type="AlphaFoldDB" id="A0AAE1QF39"/>
<feature type="compositionally biased region" description="Low complexity" evidence="1">
    <location>
        <begin position="62"/>
        <end position="86"/>
    </location>
</feature>
<reference evidence="2" key="1">
    <citation type="submission" date="2023-11" db="EMBL/GenBank/DDBJ databases">
        <title>Genome assemblies of two species of porcelain crab, Petrolisthes cinctipes and Petrolisthes manimaculis (Anomura: Porcellanidae).</title>
        <authorList>
            <person name="Angst P."/>
        </authorList>
    </citation>
    <scope>NUCLEOTIDE SEQUENCE</scope>
    <source>
        <strain evidence="2">PB745_02</strain>
        <tissue evidence="2">Gill</tissue>
    </source>
</reference>
<evidence type="ECO:0000313" key="3">
    <source>
        <dbReference type="Proteomes" id="UP001292094"/>
    </source>
</evidence>
<dbReference type="Proteomes" id="UP001292094">
    <property type="component" value="Unassembled WGS sequence"/>
</dbReference>
<sequence length="288" mass="31741">MADFSFQFSSVTCASTDKGVPERVSSHDQTTTRVESWPDVVLSNTPPTLPPMTLHPHHAHDSTPSFTPTPSVSLHTHTPSTSSLTVNTPSHPISTAFHSQALYSHTPHISSHKLPTPSHTTSSSFLTFSPTHDAPVTSAHIPTFRVTRIDGKEVDSVQAFHRHHIDGKEIVDSVVTISRLSSDYLYLFDSSRPCPHPRHLCDGKAAGREKGEGEEERRRGGESRTWIVVGKKLRNMADQFQLDHTKGVLKARRVCKVRSRGGGHSRVSCWLAATLLTLTCCALTRILH</sequence>
<comment type="caution">
    <text evidence="2">The sequence shown here is derived from an EMBL/GenBank/DDBJ whole genome shotgun (WGS) entry which is preliminary data.</text>
</comment>
<evidence type="ECO:0000256" key="1">
    <source>
        <dbReference type="SAM" id="MobiDB-lite"/>
    </source>
</evidence>
<name>A0AAE1QF39_9EUCA</name>
<feature type="region of interest" description="Disordered" evidence="1">
    <location>
        <begin position="202"/>
        <end position="221"/>
    </location>
</feature>
<accession>A0AAE1QF39</accession>